<dbReference type="AlphaFoldDB" id="A0A9D1VYV1"/>
<feature type="domain" description="Methyltransferase small" evidence="1">
    <location>
        <begin position="41"/>
        <end position="132"/>
    </location>
</feature>
<sequence length="247" mass="28184">MTNDTRRSLVKEGERLDDLQLNGLELIQDPKKFCFGVDAVFLSDFARVKPGETVLDLGTGNGIIPILLSAKTQGKRFTGLEIQADTADMARRSVRYNDLEERIEIVTGDIKEAAEIFKPAFFDVITTNPPYMLADHGLRCPDDARAVARHEVLCTLDDILRESMRLLQDKGRFYMIHRPFRLTEIMIKMNHYKIEPKRIQFVYPYIDKEPSMVLIEGVRSGKPRVTVEPPIIIYDSPRDQSGDRAAE</sequence>
<reference evidence="2" key="1">
    <citation type="journal article" date="2021" name="PeerJ">
        <title>Extensive microbial diversity within the chicken gut microbiome revealed by metagenomics and culture.</title>
        <authorList>
            <person name="Gilroy R."/>
            <person name="Ravi A."/>
            <person name="Getino M."/>
            <person name="Pursley I."/>
            <person name="Horton D.L."/>
            <person name="Alikhan N.F."/>
            <person name="Baker D."/>
            <person name="Gharbi K."/>
            <person name="Hall N."/>
            <person name="Watson M."/>
            <person name="Adriaenssens E.M."/>
            <person name="Foster-Nyarko E."/>
            <person name="Jarju S."/>
            <person name="Secka A."/>
            <person name="Antonio M."/>
            <person name="Oren A."/>
            <person name="Chaudhuri R.R."/>
            <person name="La Ragione R."/>
            <person name="Hildebrand F."/>
            <person name="Pallen M.J."/>
        </authorList>
    </citation>
    <scope>NUCLEOTIDE SEQUENCE</scope>
    <source>
        <strain evidence="2">ChiSjej5B23-15282</strain>
    </source>
</reference>
<dbReference type="InterPro" id="IPR007848">
    <property type="entry name" value="Small_mtfrase_dom"/>
</dbReference>
<dbReference type="PANTHER" id="PTHR47739:SF1">
    <property type="entry name" value="TRNA1(VAL) (ADENINE(37)-N6)-METHYLTRANSFERASE"/>
    <property type="match status" value="1"/>
</dbReference>
<dbReference type="GO" id="GO:0008168">
    <property type="term" value="F:methyltransferase activity"/>
    <property type="evidence" value="ECO:0007669"/>
    <property type="project" value="InterPro"/>
</dbReference>
<evidence type="ECO:0000259" key="1">
    <source>
        <dbReference type="Pfam" id="PF05175"/>
    </source>
</evidence>
<reference evidence="2" key="2">
    <citation type="submission" date="2021-04" db="EMBL/GenBank/DDBJ databases">
        <authorList>
            <person name="Gilroy R."/>
        </authorList>
    </citation>
    <scope>NUCLEOTIDE SEQUENCE</scope>
    <source>
        <strain evidence="2">ChiSjej5B23-15282</strain>
    </source>
</reference>
<dbReference type="EMBL" id="DXFA01000171">
    <property type="protein sequence ID" value="HIX49351.1"/>
    <property type="molecule type" value="Genomic_DNA"/>
</dbReference>
<accession>A0A9D1VYV1</accession>
<name>A0A9D1VYV1_9FIRM</name>
<evidence type="ECO:0000313" key="3">
    <source>
        <dbReference type="Proteomes" id="UP000824243"/>
    </source>
</evidence>
<evidence type="ECO:0000313" key="2">
    <source>
        <dbReference type="EMBL" id="HIX49351.1"/>
    </source>
</evidence>
<dbReference type="Gene3D" id="3.40.50.150">
    <property type="entry name" value="Vaccinia Virus protein VP39"/>
    <property type="match status" value="1"/>
</dbReference>
<organism evidence="2 3">
    <name type="scientific">Candidatus Mediterraneibacter caccavium</name>
    <dbReference type="NCBI Taxonomy" id="2838661"/>
    <lineage>
        <taxon>Bacteria</taxon>
        <taxon>Bacillati</taxon>
        <taxon>Bacillota</taxon>
        <taxon>Clostridia</taxon>
        <taxon>Lachnospirales</taxon>
        <taxon>Lachnospiraceae</taxon>
        <taxon>Mediterraneibacter</taxon>
    </lineage>
</organism>
<dbReference type="InterPro" id="IPR029063">
    <property type="entry name" value="SAM-dependent_MTases_sf"/>
</dbReference>
<dbReference type="PANTHER" id="PTHR47739">
    <property type="entry name" value="TRNA1(VAL) (ADENINE(37)-N6)-METHYLTRANSFERASE"/>
    <property type="match status" value="1"/>
</dbReference>
<proteinExistence type="predicted"/>
<comment type="caution">
    <text evidence="2">The sequence shown here is derived from an EMBL/GenBank/DDBJ whole genome shotgun (WGS) entry which is preliminary data.</text>
</comment>
<protein>
    <submittedName>
        <fullName evidence="2">tRNA1(Val) (Adenine(37)-N6)-methyltransferase</fullName>
    </submittedName>
</protein>
<dbReference type="SUPFAM" id="SSF53335">
    <property type="entry name" value="S-adenosyl-L-methionine-dependent methyltransferases"/>
    <property type="match status" value="1"/>
</dbReference>
<dbReference type="Pfam" id="PF05175">
    <property type="entry name" value="MTS"/>
    <property type="match status" value="1"/>
</dbReference>
<dbReference type="CDD" id="cd02440">
    <property type="entry name" value="AdoMet_MTases"/>
    <property type="match status" value="1"/>
</dbReference>
<dbReference type="InterPro" id="IPR050210">
    <property type="entry name" value="tRNA_Adenine-N(6)_MTase"/>
</dbReference>
<dbReference type="Proteomes" id="UP000824243">
    <property type="component" value="Unassembled WGS sequence"/>
</dbReference>
<gene>
    <name evidence="2" type="ORF">H9981_10150</name>
</gene>